<reference evidence="2" key="2">
    <citation type="journal article" date="2024" name="Antonie Van Leeuwenhoek">
        <title>Roseihalotalea indica gen. nov., sp. nov., a halophilic Bacteroidetes from mesopelagic Southwest Indian Ocean with higher carbohydrate metabolic potential.</title>
        <authorList>
            <person name="Chen B."/>
            <person name="Zhang M."/>
            <person name="Lin D."/>
            <person name="Ye J."/>
            <person name="Tang K."/>
        </authorList>
    </citation>
    <scope>NUCLEOTIDE SEQUENCE</scope>
    <source>
        <strain evidence="2">TK19036</strain>
    </source>
</reference>
<dbReference type="InterPro" id="IPR022742">
    <property type="entry name" value="Hydrolase_4"/>
</dbReference>
<dbReference type="Gene3D" id="3.40.50.1820">
    <property type="entry name" value="alpha/beta hydrolase"/>
    <property type="match status" value="1"/>
</dbReference>
<evidence type="ECO:0000259" key="1">
    <source>
        <dbReference type="Pfam" id="PF12146"/>
    </source>
</evidence>
<gene>
    <name evidence="2" type="ORF">K4G66_09135</name>
</gene>
<keyword evidence="2" id="KW-0378">Hydrolase</keyword>
<sequence length="290" mass="31607">MLKTAQGALHGTLVLPEAETPVPVLLFVAGSGPTDRDGNTALLPGKNNSLKILADSLAQHGYASLRYDKRGVGASINVVQAEEKLRFENFVQDAAAWVEQLKQDARFSKVIMLGHSEGSLIGMLAAHEAQTAAYISIAGMAQPADSLLLEQLQTQPDFVKTESRQILTALRQGKTVDSVSKPLYALFRPSVQPYLISWFQYRPTEVIAKLTQPVLIIQGTTDLQVQVKEAERLAQAQPEAKLQIVNEMNHVLKEAPSNPQANLATYSKPDLPLASTLVKSIVTFLEEQAD</sequence>
<dbReference type="GO" id="GO:0052689">
    <property type="term" value="F:carboxylic ester hydrolase activity"/>
    <property type="evidence" value="ECO:0007669"/>
    <property type="project" value="TreeGrafter"/>
</dbReference>
<dbReference type="AlphaFoldDB" id="A0AA49GTL4"/>
<reference evidence="2" key="1">
    <citation type="journal article" date="2023" name="Comput. Struct. Biotechnol. J.">
        <title>Discovery of a novel marine Bacteroidetes with a rich repertoire of carbohydrate-active enzymes.</title>
        <authorList>
            <person name="Chen B."/>
            <person name="Liu G."/>
            <person name="Chen Q."/>
            <person name="Wang H."/>
            <person name="Liu L."/>
            <person name="Tang K."/>
        </authorList>
    </citation>
    <scope>NUCLEOTIDE SEQUENCE</scope>
    <source>
        <strain evidence="2">TK19036</strain>
    </source>
</reference>
<dbReference type="Pfam" id="PF12146">
    <property type="entry name" value="Hydrolase_4"/>
    <property type="match status" value="1"/>
</dbReference>
<organism evidence="2">
    <name type="scientific">Roseihalotalea indica</name>
    <dbReference type="NCBI Taxonomy" id="2867963"/>
    <lineage>
        <taxon>Bacteria</taxon>
        <taxon>Pseudomonadati</taxon>
        <taxon>Bacteroidota</taxon>
        <taxon>Cytophagia</taxon>
        <taxon>Cytophagales</taxon>
        <taxon>Catalimonadaceae</taxon>
        <taxon>Roseihalotalea</taxon>
    </lineage>
</organism>
<proteinExistence type="predicted"/>
<dbReference type="InterPro" id="IPR053145">
    <property type="entry name" value="AB_hydrolase_Est10"/>
</dbReference>
<dbReference type="PANTHER" id="PTHR43265:SF1">
    <property type="entry name" value="ESTERASE ESTD"/>
    <property type="match status" value="1"/>
</dbReference>
<dbReference type="EMBL" id="CP120682">
    <property type="protein sequence ID" value="WKN38865.1"/>
    <property type="molecule type" value="Genomic_DNA"/>
</dbReference>
<dbReference type="InterPro" id="IPR029058">
    <property type="entry name" value="AB_hydrolase_fold"/>
</dbReference>
<evidence type="ECO:0000313" key="2">
    <source>
        <dbReference type="EMBL" id="WKN38865.1"/>
    </source>
</evidence>
<feature type="domain" description="Serine aminopeptidase S33" evidence="1">
    <location>
        <begin position="53"/>
        <end position="149"/>
    </location>
</feature>
<protein>
    <submittedName>
        <fullName evidence="2">Alpha/beta fold hydrolase</fullName>
    </submittedName>
</protein>
<dbReference type="SUPFAM" id="SSF53474">
    <property type="entry name" value="alpha/beta-Hydrolases"/>
    <property type="match status" value="1"/>
</dbReference>
<name>A0AA49GTL4_9BACT</name>
<dbReference type="PANTHER" id="PTHR43265">
    <property type="entry name" value="ESTERASE ESTD"/>
    <property type="match status" value="1"/>
</dbReference>
<accession>A0AA49GTL4</accession>